<name>A0ABM3M5L7_BICAN</name>
<protein>
    <submittedName>
        <fullName evidence="3 4">Protein PFC0760c-like isoform X1</fullName>
    </submittedName>
</protein>
<keyword evidence="2" id="KW-1185">Reference proteome</keyword>
<evidence type="ECO:0000256" key="1">
    <source>
        <dbReference type="SAM" id="MobiDB-lite"/>
    </source>
</evidence>
<evidence type="ECO:0000313" key="2">
    <source>
        <dbReference type="Proteomes" id="UP001652582"/>
    </source>
</evidence>
<reference evidence="3 4" key="1">
    <citation type="submission" date="2025-05" db="UniProtKB">
        <authorList>
            <consortium name="RefSeq"/>
        </authorList>
    </citation>
    <scope>IDENTIFICATION</scope>
</reference>
<feature type="region of interest" description="Disordered" evidence="1">
    <location>
        <begin position="456"/>
        <end position="518"/>
    </location>
</feature>
<feature type="compositionally biased region" description="Polar residues" evidence="1">
    <location>
        <begin position="478"/>
        <end position="496"/>
    </location>
</feature>
<dbReference type="RefSeq" id="XP_052746350.1">
    <property type="nucleotide sequence ID" value="XM_052890390.1"/>
</dbReference>
<accession>A0ABM3M5L7</accession>
<feature type="compositionally biased region" description="Basic and acidic residues" evidence="1">
    <location>
        <begin position="462"/>
        <end position="473"/>
    </location>
</feature>
<evidence type="ECO:0000313" key="4">
    <source>
        <dbReference type="RefSeq" id="XP_052746350.1"/>
    </source>
</evidence>
<dbReference type="GeneID" id="112055953"/>
<evidence type="ECO:0000313" key="3">
    <source>
        <dbReference type="RefSeq" id="XP_052746349.1"/>
    </source>
</evidence>
<organism evidence="2 4">
    <name type="scientific">Bicyclus anynana</name>
    <name type="common">Squinting bush brown butterfly</name>
    <dbReference type="NCBI Taxonomy" id="110368"/>
    <lineage>
        <taxon>Eukaryota</taxon>
        <taxon>Metazoa</taxon>
        <taxon>Ecdysozoa</taxon>
        <taxon>Arthropoda</taxon>
        <taxon>Hexapoda</taxon>
        <taxon>Insecta</taxon>
        <taxon>Pterygota</taxon>
        <taxon>Neoptera</taxon>
        <taxon>Endopterygota</taxon>
        <taxon>Lepidoptera</taxon>
        <taxon>Glossata</taxon>
        <taxon>Ditrysia</taxon>
        <taxon>Papilionoidea</taxon>
        <taxon>Nymphalidae</taxon>
        <taxon>Satyrinae</taxon>
        <taxon>Satyrini</taxon>
        <taxon>Mycalesina</taxon>
        <taxon>Bicyclus</taxon>
    </lineage>
</organism>
<feature type="region of interest" description="Disordered" evidence="1">
    <location>
        <begin position="203"/>
        <end position="236"/>
    </location>
</feature>
<feature type="region of interest" description="Disordered" evidence="1">
    <location>
        <begin position="384"/>
        <end position="409"/>
    </location>
</feature>
<proteinExistence type="predicted"/>
<sequence>MEDLTKVTLKNVCCTCLSTDRTLSRLCRTHDGVNNLFFLLSHNSEAYEAIFDSDVTQLNICWECSGKMQGFTRFRDQACIAQSKLADIADGKVTYSKIKSLSTLSRCHQNDSFDEYPINEELPENFVDFGPHIEDIKIEYDPSAFSTDLNNYMYEQENFLHFNPDLNNGVEIKIETPITDSQINYDYRTDKAKKRKTEANKILRDDEVSSENKYNSKSECSDEDLNSDGGVTRNNKMKVKNKHLRKRKANKIMKSIEVLSGNIYRSGGENSDNNAEEDLLNSDVKVTSNNRMKSKNKSNIRNAKANKVIKSNEVLSGNIYRNSKISDNNAEEDLLNSDVKVTSNNRMKSKNKSNIRNAKAKKVIKSNEVLSGNIYRNSEISDNNADEDLLNSDEKGTSNNKMKGKNKTITGNTKANKIMKNNEVSSGNIYKSSEISDSNVDEDLLNSEGRVARNNNNKINLRKREANKIAKDNDDGESSQNMHSSEGEFSNGVTESNKIKDKSNVSLTNGDKNDISDDYLDSVDSAEVKITDKRKNENSIPIANADTNEIGITIANDHTYSKNHKSL</sequence>
<dbReference type="RefSeq" id="XP_052746349.1">
    <property type="nucleotide sequence ID" value="XM_052890389.1"/>
</dbReference>
<gene>
    <name evidence="3 4" type="primary">LOC112055953</name>
</gene>
<dbReference type="Proteomes" id="UP001652582">
    <property type="component" value="Chromosome 27"/>
</dbReference>